<keyword evidence="2" id="KW-0812">Transmembrane</keyword>
<feature type="region of interest" description="Disordered" evidence="1">
    <location>
        <begin position="201"/>
        <end position="222"/>
    </location>
</feature>
<dbReference type="GeneID" id="28727936"/>
<organism evidence="4 5">
    <name type="scientific">Malassezia pachydermatis</name>
    <dbReference type="NCBI Taxonomy" id="77020"/>
    <lineage>
        <taxon>Eukaryota</taxon>
        <taxon>Fungi</taxon>
        <taxon>Dikarya</taxon>
        <taxon>Basidiomycota</taxon>
        <taxon>Ustilaginomycotina</taxon>
        <taxon>Malasseziomycetes</taxon>
        <taxon>Malasseziales</taxon>
        <taxon>Malasseziaceae</taxon>
        <taxon>Malassezia</taxon>
    </lineage>
</organism>
<gene>
    <name evidence="4" type="ORF">Malapachy_1557</name>
</gene>
<feature type="chain" id="PRO_5005839370" evidence="3">
    <location>
        <begin position="19"/>
        <end position="322"/>
    </location>
</feature>
<proteinExistence type="predicted"/>
<sequence length="322" mass="34965">MATKIILNLAVFTRVALANPLILDASSPEQPGFPKLEEGFVLAAPFALDDAKENVIIKSHANIKHDPDGYYIFQAFPHSRVPISSLMMIIIPVVVVLFCAFMLVLLRTWISVSDRFKFSSSAMEDREKALANLRIVGMRYEEAPQEKISPSATLTSELCEKKTDSDEKLPIGTGATRATTQSSKKVKDANEIVGPVVPVLRNEDPNVLSDGESDGSYEDEEEDELDAVPTLASAPIHQVPTYEAAPSQLEIVELPKLSTSSTLAHDSSSSQIHGLAEPIQANAFVRASATSTLFGSDAVHTQSQAHTSMTEPETKDQDSLFP</sequence>
<dbReference type="RefSeq" id="XP_017990821.1">
    <property type="nucleotide sequence ID" value="XM_018136061.1"/>
</dbReference>
<keyword evidence="3" id="KW-0732">Signal</keyword>
<keyword evidence="5" id="KW-1185">Reference proteome</keyword>
<feature type="transmembrane region" description="Helical" evidence="2">
    <location>
        <begin position="86"/>
        <end position="110"/>
    </location>
</feature>
<evidence type="ECO:0000256" key="2">
    <source>
        <dbReference type="SAM" id="Phobius"/>
    </source>
</evidence>
<keyword evidence="2" id="KW-0472">Membrane</keyword>
<name>A0A0M9VNB8_9BASI</name>
<evidence type="ECO:0000313" key="5">
    <source>
        <dbReference type="Proteomes" id="UP000037751"/>
    </source>
</evidence>
<dbReference type="VEuPathDB" id="FungiDB:Malapachy_1557"/>
<evidence type="ECO:0000313" key="4">
    <source>
        <dbReference type="EMBL" id="KOS13189.1"/>
    </source>
</evidence>
<feature type="compositionally biased region" description="Acidic residues" evidence="1">
    <location>
        <begin position="211"/>
        <end position="222"/>
    </location>
</feature>
<reference evidence="4 5" key="1">
    <citation type="submission" date="2015-07" db="EMBL/GenBank/DDBJ databases">
        <title>Draft Genome Sequence of Malassezia furfur CBS1878 and Malassezia pachydermatis CBS1879.</title>
        <authorList>
            <person name="Triana S."/>
            <person name="Ohm R."/>
            <person name="Gonzalez A."/>
            <person name="DeCock H."/>
            <person name="Restrepo S."/>
            <person name="Celis A."/>
        </authorList>
    </citation>
    <scope>NUCLEOTIDE SEQUENCE [LARGE SCALE GENOMIC DNA]</scope>
    <source>
        <strain evidence="4 5">CBS 1879</strain>
    </source>
</reference>
<dbReference type="EMBL" id="LGAV01000007">
    <property type="protein sequence ID" value="KOS13189.1"/>
    <property type="molecule type" value="Genomic_DNA"/>
</dbReference>
<keyword evidence="2" id="KW-1133">Transmembrane helix</keyword>
<dbReference type="OrthoDB" id="3355794at2759"/>
<evidence type="ECO:0000256" key="3">
    <source>
        <dbReference type="SAM" id="SignalP"/>
    </source>
</evidence>
<feature type="compositionally biased region" description="Basic and acidic residues" evidence="1">
    <location>
        <begin position="312"/>
        <end position="322"/>
    </location>
</feature>
<protein>
    <submittedName>
        <fullName evidence="4">Uncharacterized protein</fullName>
    </submittedName>
</protein>
<dbReference type="Proteomes" id="UP000037751">
    <property type="component" value="Unassembled WGS sequence"/>
</dbReference>
<comment type="caution">
    <text evidence="4">The sequence shown here is derived from an EMBL/GenBank/DDBJ whole genome shotgun (WGS) entry which is preliminary data.</text>
</comment>
<feature type="region of interest" description="Disordered" evidence="1">
    <location>
        <begin position="298"/>
        <end position="322"/>
    </location>
</feature>
<dbReference type="AlphaFoldDB" id="A0A0M9VNB8"/>
<accession>A0A0M9VNB8</accession>
<feature type="signal peptide" evidence="3">
    <location>
        <begin position="1"/>
        <end position="18"/>
    </location>
</feature>
<feature type="compositionally biased region" description="Polar residues" evidence="1">
    <location>
        <begin position="298"/>
        <end position="311"/>
    </location>
</feature>
<evidence type="ECO:0000256" key="1">
    <source>
        <dbReference type="SAM" id="MobiDB-lite"/>
    </source>
</evidence>